<proteinExistence type="predicted"/>
<dbReference type="AlphaFoldDB" id="A0A1W2ASM0"/>
<accession>A0A1W2ASM0</accession>
<name>A0A1W2ASM0_9FIRM</name>
<dbReference type="STRING" id="112901.SAMN04488500_10686"/>
<protein>
    <submittedName>
        <fullName evidence="1">Uncharacterized protein</fullName>
    </submittedName>
</protein>
<dbReference type="Proteomes" id="UP000192738">
    <property type="component" value="Unassembled WGS sequence"/>
</dbReference>
<gene>
    <name evidence="1" type="ORF">SAMN04488500_10686</name>
</gene>
<sequence>MPTEQKCGNCQHYGIDTEECALSEEWVLPTSWCLQHRMDWDKERGGK</sequence>
<organism evidence="1 2">
    <name type="scientific">Sporomusa malonica</name>
    <dbReference type="NCBI Taxonomy" id="112901"/>
    <lineage>
        <taxon>Bacteria</taxon>
        <taxon>Bacillati</taxon>
        <taxon>Bacillota</taxon>
        <taxon>Negativicutes</taxon>
        <taxon>Selenomonadales</taxon>
        <taxon>Sporomusaceae</taxon>
        <taxon>Sporomusa</taxon>
    </lineage>
</organism>
<reference evidence="1 2" key="1">
    <citation type="submission" date="2017-04" db="EMBL/GenBank/DDBJ databases">
        <authorList>
            <person name="Afonso C.L."/>
            <person name="Miller P.J."/>
            <person name="Scott M.A."/>
            <person name="Spackman E."/>
            <person name="Goraichik I."/>
            <person name="Dimitrov K.M."/>
            <person name="Suarez D.L."/>
            <person name="Swayne D.E."/>
        </authorList>
    </citation>
    <scope>NUCLEOTIDE SEQUENCE [LARGE SCALE GENOMIC DNA]</scope>
    <source>
        <strain evidence="1 2">DSM 5090</strain>
    </source>
</reference>
<evidence type="ECO:0000313" key="2">
    <source>
        <dbReference type="Proteomes" id="UP000192738"/>
    </source>
</evidence>
<keyword evidence="2" id="KW-1185">Reference proteome</keyword>
<dbReference type="EMBL" id="FWXI01000006">
    <property type="protein sequence ID" value="SMC63739.1"/>
    <property type="molecule type" value="Genomic_DNA"/>
</dbReference>
<dbReference type="RefSeq" id="WP_176215446.1">
    <property type="nucleotide sequence ID" value="NZ_CP155572.1"/>
</dbReference>
<evidence type="ECO:0000313" key="1">
    <source>
        <dbReference type="EMBL" id="SMC63739.1"/>
    </source>
</evidence>